<accession>A0A919N0J8</accession>
<dbReference type="CDD" id="cd00761">
    <property type="entry name" value="Glyco_tranf_GTA_type"/>
    <property type="match status" value="1"/>
</dbReference>
<reference evidence="5" key="1">
    <citation type="submission" date="2021-01" db="EMBL/GenBank/DDBJ databases">
        <title>Whole genome shotgun sequence of Actinoplanes siamensis NBRC 109076.</title>
        <authorList>
            <person name="Komaki H."/>
            <person name="Tamura T."/>
        </authorList>
    </citation>
    <scope>NUCLEOTIDE SEQUENCE</scope>
    <source>
        <strain evidence="5">NBRC 109076</strain>
    </source>
</reference>
<comment type="caution">
    <text evidence="5">The sequence shown here is derived from an EMBL/GenBank/DDBJ whole genome shotgun (WGS) entry which is preliminary data.</text>
</comment>
<keyword evidence="3" id="KW-0808">Transferase</keyword>
<dbReference type="PANTHER" id="PTHR43685">
    <property type="entry name" value="GLYCOSYLTRANSFERASE"/>
    <property type="match status" value="1"/>
</dbReference>
<organism evidence="5 6">
    <name type="scientific">Actinoplanes siamensis</name>
    <dbReference type="NCBI Taxonomy" id="1223317"/>
    <lineage>
        <taxon>Bacteria</taxon>
        <taxon>Bacillati</taxon>
        <taxon>Actinomycetota</taxon>
        <taxon>Actinomycetes</taxon>
        <taxon>Micromonosporales</taxon>
        <taxon>Micromonosporaceae</taxon>
        <taxon>Actinoplanes</taxon>
    </lineage>
</organism>
<keyword evidence="6" id="KW-1185">Reference proteome</keyword>
<dbReference type="InterPro" id="IPR001173">
    <property type="entry name" value="Glyco_trans_2-like"/>
</dbReference>
<name>A0A919N0J8_9ACTN</name>
<dbReference type="AlphaFoldDB" id="A0A919N0J8"/>
<keyword evidence="2" id="KW-0328">Glycosyltransferase</keyword>
<dbReference type="RefSeq" id="WP_203676685.1">
    <property type="nucleotide sequence ID" value="NZ_BOMW01000006.1"/>
</dbReference>
<feature type="domain" description="Glycosyltransferase 2-like" evidence="4">
    <location>
        <begin position="202"/>
        <end position="309"/>
    </location>
</feature>
<evidence type="ECO:0000259" key="4">
    <source>
        <dbReference type="Pfam" id="PF00535"/>
    </source>
</evidence>
<evidence type="ECO:0000256" key="2">
    <source>
        <dbReference type="ARBA" id="ARBA00022676"/>
    </source>
</evidence>
<dbReference type="GO" id="GO:0016757">
    <property type="term" value="F:glycosyltransferase activity"/>
    <property type="evidence" value="ECO:0007669"/>
    <property type="project" value="UniProtKB-KW"/>
</dbReference>
<dbReference type="Proteomes" id="UP000629619">
    <property type="component" value="Unassembled WGS sequence"/>
</dbReference>
<evidence type="ECO:0000313" key="6">
    <source>
        <dbReference type="Proteomes" id="UP000629619"/>
    </source>
</evidence>
<dbReference type="PANTHER" id="PTHR43685:SF5">
    <property type="entry name" value="GLYCOSYLTRANSFERASE EPSE-RELATED"/>
    <property type="match status" value="1"/>
</dbReference>
<dbReference type="Gene3D" id="3.90.550.10">
    <property type="entry name" value="Spore Coat Polysaccharide Biosynthesis Protein SpsA, Chain A"/>
    <property type="match status" value="1"/>
</dbReference>
<dbReference type="InterPro" id="IPR029044">
    <property type="entry name" value="Nucleotide-diphossugar_trans"/>
</dbReference>
<protein>
    <recommendedName>
        <fullName evidence="4">Glycosyltransferase 2-like domain-containing protein</fullName>
    </recommendedName>
</protein>
<dbReference type="EMBL" id="BOMW01000006">
    <property type="protein sequence ID" value="GIF02939.1"/>
    <property type="molecule type" value="Genomic_DNA"/>
</dbReference>
<evidence type="ECO:0000313" key="5">
    <source>
        <dbReference type="EMBL" id="GIF02939.1"/>
    </source>
</evidence>
<sequence>MRTHITPGAYGSVLLERHLRTLRKAGPDGPATAALQARSAQARTLLAYAAGVADLDGLLAAARAGRALPHGTDPWGIGELARAIAGQDLEPEDRADGLALLDALLRTHGPGAVAPVHQGLHAQLAFPVGRAADLLGRYPRVPRPVREALAVDLAEPAEWLPLFNRLLPAPGLTLAEGPEPRFDRIVSGRAAPCADDRTITSIVTTYRPGPALLVTIRSLLAQSWVNQEILIVDDGSAQTAVLDEAAGLDPRIRVLRLPVNGGTYRARNAGLDAATGEFVTFQDSDDWSHPLRLERQVAPLLADESVVATTSAGMRVTGDLVVTRPGYPRHRSYNLSSLMLRRAPVLERLGYLDPIRKGADAEYVERARAVFGRPAVPHLGGETLALIRLSGGSLSSADMAPGWMHPARHAYLSAFQAWHGRVAAGREPAFRPRNPSSRVFAAPRRLSAVTAYTSRFDLVVAGDFTAPESAGPVRALLDRDVTMAVLHLPVLGAAARNLDPDLQRMINVGAVEQVMLADPVRAGLLVVRGPAPLAFTSGLPSGVRADRVVIGEDAAWTAAAEACAGAARRLFGAEPAFAPLPHTVDPRRWRAARGEPSADRPILGRCTADDPEGLRSLRGVLRDSVEFDVRILDRTAEARLAFGGRPPLRWLIYQEPDVSPRAFLHQLDFYLGGADAPGELLAPLASGCVLLLPPDREPEYGPAAVYCTPEDLHQTLRRLHRNPARWSAQSARGRDFARRRHHGRYADAVLALMRPLPRQFTPSA</sequence>
<evidence type="ECO:0000256" key="3">
    <source>
        <dbReference type="ARBA" id="ARBA00022679"/>
    </source>
</evidence>
<comment type="similarity">
    <text evidence="1">Belongs to the glycosyltransferase 2 family.</text>
</comment>
<dbReference type="InterPro" id="IPR050834">
    <property type="entry name" value="Glycosyltransf_2"/>
</dbReference>
<dbReference type="Pfam" id="PF00535">
    <property type="entry name" value="Glycos_transf_2"/>
    <property type="match status" value="1"/>
</dbReference>
<gene>
    <name evidence="5" type="ORF">Asi03nite_04770</name>
</gene>
<evidence type="ECO:0000256" key="1">
    <source>
        <dbReference type="ARBA" id="ARBA00006739"/>
    </source>
</evidence>
<dbReference type="SUPFAM" id="SSF53448">
    <property type="entry name" value="Nucleotide-diphospho-sugar transferases"/>
    <property type="match status" value="1"/>
</dbReference>
<proteinExistence type="inferred from homology"/>